<keyword evidence="3" id="KW-1185">Reference proteome</keyword>
<organism evidence="2 3">
    <name type="scientific">Streptomyces heilongjiangensis</name>
    <dbReference type="NCBI Taxonomy" id="945052"/>
    <lineage>
        <taxon>Bacteria</taxon>
        <taxon>Bacillati</taxon>
        <taxon>Actinomycetota</taxon>
        <taxon>Actinomycetes</taxon>
        <taxon>Kitasatosporales</taxon>
        <taxon>Streptomycetaceae</taxon>
        <taxon>Streptomyces</taxon>
    </lineage>
</organism>
<dbReference type="RefSeq" id="WP_272170104.1">
    <property type="nucleotide sequence ID" value="NZ_JAQOSL010000014.1"/>
</dbReference>
<feature type="region of interest" description="Disordered" evidence="1">
    <location>
        <begin position="1"/>
        <end position="145"/>
    </location>
</feature>
<feature type="compositionally biased region" description="Low complexity" evidence="1">
    <location>
        <begin position="21"/>
        <end position="31"/>
    </location>
</feature>
<reference evidence="3" key="1">
    <citation type="journal article" date="2019" name="Int. J. Syst. Evol. Microbiol.">
        <title>The Global Catalogue of Microorganisms (GCM) 10K type strain sequencing project: providing services to taxonomists for standard genome sequencing and annotation.</title>
        <authorList>
            <consortium name="The Broad Institute Genomics Platform"/>
            <consortium name="The Broad Institute Genome Sequencing Center for Infectious Disease"/>
            <person name="Wu L."/>
            <person name="Ma J."/>
        </authorList>
    </citation>
    <scope>NUCLEOTIDE SEQUENCE [LARGE SCALE GENOMIC DNA]</scope>
    <source>
        <strain evidence="3">JCM 9918</strain>
    </source>
</reference>
<protein>
    <submittedName>
        <fullName evidence="2">Uncharacterized protein</fullName>
    </submittedName>
</protein>
<dbReference type="EMBL" id="JBHSNZ010000005">
    <property type="protein sequence ID" value="MFC5807765.1"/>
    <property type="molecule type" value="Genomic_DNA"/>
</dbReference>
<evidence type="ECO:0000313" key="3">
    <source>
        <dbReference type="Proteomes" id="UP001596112"/>
    </source>
</evidence>
<feature type="compositionally biased region" description="Low complexity" evidence="1">
    <location>
        <begin position="49"/>
        <end position="100"/>
    </location>
</feature>
<evidence type="ECO:0000313" key="2">
    <source>
        <dbReference type="EMBL" id="MFC5807765.1"/>
    </source>
</evidence>
<gene>
    <name evidence="2" type="ORF">ACFQGO_09635</name>
</gene>
<sequence>MTEHTTTGDGDTRGRREQRPAATGTAYTTGANRTSGPGVTKGTMDPNRTTGPDDTTGTPGPGHTTVPGHTPGPAHTPGPGGTSAPAPAPATGTGTPGPADSKGATGSRDTRDTRSPLVAGHEGEGRAEGRASGASAGHLLPNEETDKLSLRLQHAVGGFVDGPRSAVEEADHVLEEAASRFTDAVNQRRRTLRATWESGGGERGSSADTEQLRLALRDYRELTERLLRL</sequence>
<evidence type="ECO:0000256" key="1">
    <source>
        <dbReference type="SAM" id="MobiDB-lite"/>
    </source>
</evidence>
<proteinExistence type="predicted"/>
<comment type="caution">
    <text evidence="2">The sequence shown here is derived from an EMBL/GenBank/DDBJ whole genome shotgun (WGS) entry which is preliminary data.</text>
</comment>
<accession>A0ABW1B465</accession>
<dbReference type="Proteomes" id="UP001596112">
    <property type="component" value="Unassembled WGS sequence"/>
</dbReference>
<feature type="compositionally biased region" description="Basic and acidic residues" evidence="1">
    <location>
        <begin position="10"/>
        <end position="19"/>
    </location>
</feature>
<name>A0ABW1B465_9ACTN</name>